<reference evidence="1 2" key="1">
    <citation type="submission" date="2019-06" db="EMBL/GenBank/DDBJ databases">
        <title>Whole genome shotgun sequence of Vibrio inusitatus NBRC 102082.</title>
        <authorList>
            <person name="Hosoyama A."/>
            <person name="Uohara A."/>
            <person name="Ohji S."/>
            <person name="Ichikawa N."/>
        </authorList>
    </citation>
    <scope>NUCLEOTIDE SEQUENCE [LARGE SCALE GENOMIC DNA]</scope>
    <source>
        <strain evidence="1 2">NBRC 102082</strain>
    </source>
</reference>
<dbReference type="Proteomes" id="UP000318717">
    <property type="component" value="Unassembled WGS sequence"/>
</dbReference>
<dbReference type="AlphaFoldDB" id="A0A4Y3HV49"/>
<dbReference type="RefSeq" id="WP_141344541.1">
    <property type="nucleotide sequence ID" value="NZ_BJLF01000003.1"/>
</dbReference>
<gene>
    <name evidence="1" type="ORF">VIN01S_09580</name>
</gene>
<comment type="caution">
    <text evidence="1">The sequence shown here is derived from an EMBL/GenBank/DDBJ whole genome shotgun (WGS) entry which is preliminary data.</text>
</comment>
<dbReference type="Pfam" id="PF20090">
    <property type="entry name" value="DUF6482"/>
    <property type="match status" value="1"/>
</dbReference>
<name>A0A4Y3HV49_9VIBR</name>
<evidence type="ECO:0000313" key="2">
    <source>
        <dbReference type="Proteomes" id="UP000318717"/>
    </source>
</evidence>
<evidence type="ECO:0008006" key="3">
    <source>
        <dbReference type="Google" id="ProtNLM"/>
    </source>
</evidence>
<protein>
    <recommendedName>
        <fullName evidence="3">Na(+)-translocating NADH-quinone reductase subunit B</fullName>
    </recommendedName>
</protein>
<accession>A0A4Y3HV49</accession>
<dbReference type="OrthoDB" id="5600613at2"/>
<keyword evidence="2" id="KW-1185">Reference proteome</keyword>
<organism evidence="1 2">
    <name type="scientific">Vibrio inusitatus NBRC 102082</name>
    <dbReference type="NCBI Taxonomy" id="1219070"/>
    <lineage>
        <taxon>Bacteria</taxon>
        <taxon>Pseudomonadati</taxon>
        <taxon>Pseudomonadota</taxon>
        <taxon>Gammaproteobacteria</taxon>
        <taxon>Vibrionales</taxon>
        <taxon>Vibrionaceae</taxon>
        <taxon>Vibrio</taxon>
    </lineage>
</organism>
<sequence length="83" mass="9525">MELLIESLEGDIYLAYQVQGKRKAPLLDRHNNPRTFRSLEQVREYCSSETYQSASLLQATAYDEMCGISNAEQSSAVMNLNWF</sequence>
<evidence type="ECO:0000313" key="1">
    <source>
        <dbReference type="EMBL" id="GEA50154.1"/>
    </source>
</evidence>
<dbReference type="EMBL" id="BJLF01000003">
    <property type="protein sequence ID" value="GEA50154.1"/>
    <property type="molecule type" value="Genomic_DNA"/>
</dbReference>
<proteinExistence type="predicted"/>
<dbReference type="InterPro" id="IPR045508">
    <property type="entry name" value="DUF6482"/>
</dbReference>